<gene>
    <name evidence="1" type="ORF">NITUZ_30180</name>
</gene>
<dbReference type="EMBL" id="CBTY010000008">
    <property type="protein sequence ID" value="CDI05488.1"/>
    <property type="molecule type" value="Genomic_DNA"/>
</dbReference>
<evidence type="ECO:0000313" key="2">
    <source>
        <dbReference type="Proteomes" id="UP000018159"/>
    </source>
</evidence>
<protein>
    <submittedName>
        <fullName evidence="1">Uncharacterized protein</fullName>
    </submittedName>
</protein>
<accession>V6ASQ9</accession>
<dbReference type="SUPFAM" id="SSF109604">
    <property type="entry name" value="HD-domain/PDEase-like"/>
    <property type="match status" value="1"/>
</dbReference>
<dbReference type="STRING" id="1407055.NITUZ_30180"/>
<dbReference type="OrthoDB" id="7669at2157"/>
<comment type="caution">
    <text evidence="1">The sequence shown here is derived from an EMBL/GenBank/DDBJ whole genome shotgun (WGS) entry which is preliminary data.</text>
</comment>
<evidence type="ECO:0000313" key="1">
    <source>
        <dbReference type="EMBL" id="CDI05488.1"/>
    </source>
</evidence>
<dbReference type="Proteomes" id="UP000018159">
    <property type="component" value="Unassembled WGS sequence"/>
</dbReference>
<keyword evidence="2" id="KW-1185">Reference proteome</keyword>
<reference evidence="1 2" key="1">
    <citation type="journal article" date="2013" name="PLoS ONE">
        <title>Enrichment and Genome Sequence of the Group I.1a Ammonia-Oxidizing Archaeon ?Ca. Nitrosotenuis uzonensis? Representing a Clade Globally.</title>
        <authorList>
            <person name="Lebedeva E.V."/>
            <person name="Hatzenpichler R."/>
            <person name="Pelletier E."/>
            <person name="Schuster N."/>
            <person name="Hauzmayer S."/>
            <person name="Bulaev A."/>
            <person name="Grigor'eva N.V."/>
            <person name="Galushko A."/>
            <person name="Schmid M."/>
            <person name="Palatinszky M."/>
            <person name="Le Paslier D."/>
            <person name="Daims H."/>
            <person name="Wagner M."/>
        </authorList>
    </citation>
    <scope>NUCLEOTIDE SEQUENCE [LARGE SCALE GENOMIC DNA]</scope>
    <source>
        <strain evidence="1 2">N4</strain>
    </source>
</reference>
<proteinExistence type="predicted"/>
<dbReference type="AlphaFoldDB" id="V6ASQ9"/>
<sequence>MQLFANTQSLRDEIINLAASCGLDKPCYVRMLDYTISLFESQGLGKDYYGYHNISHELEVTYVSLIVLKWKSILNNIRKEDFKYLYAAALFHDFDPQKSVDKPHEDNVIKFLTCDNNVKQLCRDADLDIDIVKALILRTTYPWKGVLKENAERQIHEFFSASPITKNDKKMQEYYMQLGWLLSVVDRVSGYALGDFVKAMDMAKKNAHALAWHPSFIVKRSVAYFEDLLNDESVMCETVLRALPKHMRKNFMDVVTGFLNLRQQEIKIQSEYIYENLRLVPRIESMKIRDDPQFLEMLLEIYNELPIPLQFDRMHFEKTMKDQKTILNTLRLGSVDGPIIGFAKGGPLENYTLRPEITDENYGKFNTVFLEPIALKMGYWGLHGGSEMRHLFTMQAHSMNYKYLTSFALRDVIQKRIEKHEKAEFVAKFDPERWDYYRVEL</sequence>
<dbReference type="RefSeq" id="WP_048195298.1">
    <property type="nucleotide sequence ID" value="NZ_CBTY010000008.1"/>
</dbReference>
<name>V6ASQ9_9ARCH</name>
<organism evidence="1 2">
    <name type="scientific">Candidatus Nitrosotenuis uzonensis</name>
    <dbReference type="NCBI Taxonomy" id="1407055"/>
    <lineage>
        <taxon>Archaea</taxon>
        <taxon>Nitrososphaerota</taxon>
        <taxon>Candidatus Nitrosotenuis</taxon>
    </lineage>
</organism>